<gene>
    <name evidence="3" type="ORF">ABAZ39_29550</name>
</gene>
<name>A0A060DQ71_9PROT</name>
<evidence type="ECO:0000256" key="1">
    <source>
        <dbReference type="SAM" id="SignalP"/>
    </source>
</evidence>
<accession>A0A060DQ71</accession>
<protein>
    <submittedName>
        <fullName evidence="3">ABC transporter substrate-binding protein</fullName>
    </submittedName>
</protein>
<geneLocation type="plasmid" evidence="3 4">
    <name>AbAZ39_p3</name>
</geneLocation>
<reference evidence="3 4" key="1">
    <citation type="journal article" date="2014" name="Genome Announc.">
        <title>Complete Genome Sequence of the Model Rhizosphere Strain Azospirillum brasilense Az39, Successfully Applied in Agriculture.</title>
        <authorList>
            <person name="Rivera D."/>
            <person name="Revale S."/>
            <person name="Molina R."/>
            <person name="Gualpa J."/>
            <person name="Puente M."/>
            <person name="Maroniche G."/>
            <person name="Paris G."/>
            <person name="Baker D."/>
            <person name="Clavijo B."/>
            <person name="McLay K."/>
            <person name="Spaepen S."/>
            <person name="Perticari A."/>
            <person name="Vazquez M."/>
            <person name="Wisniewski-Dye F."/>
            <person name="Watkins C."/>
            <person name="Martinez-Abarca F."/>
            <person name="Vanderleyden J."/>
            <person name="Cassan F."/>
        </authorList>
    </citation>
    <scope>NUCLEOTIDE SEQUENCE [LARGE SCALE GENOMIC DNA]</scope>
    <source>
        <strain evidence="3 4">Az39</strain>
        <plasmid evidence="3">AbAZ39_p3</plasmid>
    </source>
</reference>
<dbReference type="Proteomes" id="UP000027186">
    <property type="component" value="Plasmid AbAZ39_p3"/>
</dbReference>
<keyword evidence="3" id="KW-0614">Plasmid</keyword>
<dbReference type="PANTHER" id="PTHR30024">
    <property type="entry name" value="ALIPHATIC SULFONATES-BINDING PROTEIN-RELATED"/>
    <property type="match status" value="1"/>
</dbReference>
<dbReference type="PANTHER" id="PTHR30024:SF42">
    <property type="entry name" value="ALIPHATIC SULFONATES-BINDING PROTEIN-RELATED"/>
    <property type="match status" value="1"/>
</dbReference>
<dbReference type="PROSITE" id="PS51318">
    <property type="entry name" value="TAT"/>
    <property type="match status" value="1"/>
</dbReference>
<feature type="domain" description="SsuA/THI5-like" evidence="2">
    <location>
        <begin position="66"/>
        <end position="265"/>
    </location>
</feature>
<dbReference type="AlphaFoldDB" id="A0A060DQ71"/>
<feature type="signal peptide" evidence="1">
    <location>
        <begin position="1"/>
        <end position="34"/>
    </location>
</feature>
<dbReference type="SUPFAM" id="SSF53850">
    <property type="entry name" value="Periplasmic binding protein-like II"/>
    <property type="match status" value="1"/>
</dbReference>
<dbReference type="Pfam" id="PF09084">
    <property type="entry name" value="NMT1"/>
    <property type="match status" value="1"/>
</dbReference>
<dbReference type="KEGG" id="abq:ABAZ39_29550"/>
<evidence type="ECO:0000313" key="4">
    <source>
        <dbReference type="Proteomes" id="UP000027186"/>
    </source>
</evidence>
<dbReference type="InterPro" id="IPR006311">
    <property type="entry name" value="TAT_signal"/>
</dbReference>
<sequence>MMTVFDPSAVRLSRRRLLAGAAVTAGAVTAGAFAAAPLWDADHTTRAAAKATLAYGSTGYTWAVPFVAEAAGTWAEAGFDLNTMEFESGRDSMQALLAGSADFSASTDTPVVFAVLQGLRPLILVNYSRYSRDMKIVVRKDAGIDPAKPASLKGRRIATRVGTSGQYMLAKYLEFAGLAQSDVEVVDLTPNNMTSALVRGDIDGFAWSSQSAVVAERQSGGKTAVMTQDGLEKFFQSHQLLLTTEKVVKEKPELVAGAIKALQAAERRIHADGGWADLIARRIHTPPKDILEATSEFTFQIAFDDRFLDDLVAEAEWAIAAGLAKRPAGDLRALFRGLIVDSPLKAVAPDRVTLT</sequence>
<dbReference type="CDD" id="cd01008">
    <property type="entry name" value="PBP2_NrtA_SsuA_CpmA_like"/>
    <property type="match status" value="1"/>
</dbReference>
<evidence type="ECO:0000259" key="2">
    <source>
        <dbReference type="Pfam" id="PF09084"/>
    </source>
</evidence>
<organism evidence="3 4">
    <name type="scientific">Azospirillum argentinense</name>
    <dbReference type="NCBI Taxonomy" id="2970906"/>
    <lineage>
        <taxon>Bacteria</taxon>
        <taxon>Pseudomonadati</taxon>
        <taxon>Pseudomonadota</taxon>
        <taxon>Alphaproteobacteria</taxon>
        <taxon>Rhodospirillales</taxon>
        <taxon>Azospirillaceae</taxon>
        <taxon>Azospirillum</taxon>
    </lineage>
</organism>
<dbReference type="EMBL" id="CP007796">
    <property type="protein sequence ID" value="AIB16001.1"/>
    <property type="molecule type" value="Genomic_DNA"/>
</dbReference>
<evidence type="ECO:0000313" key="3">
    <source>
        <dbReference type="EMBL" id="AIB16001.1"/>
    </source>
</evidence>
<dbReference type="Gene3D" id="3.40.190.10">
    <property type="entry name" value="Periplasmic binding protein-like II"/>
    <property type="match status" value="2"/>
</dbReference>
<proteinExistence type="predicted"/>
<feature type="chain" id="PRO_5001585880" evidence="1">
    <location>
        <begin position="35"/>
        <end position="355"/>
    </location>
</feature>
<dbReference type="InterPro" id="IPR015168">
    <property type="entry name" value="SsuA/THI5"/>
</dbReference>
<keyword evidence="1" id="KW-0732">Signal</keyword>